<evidence type="ECO:0000313" key="2">
    <source>
        <dbReference type="EMBL" id="KAJ8893353.1"/>
    </source>
</evidence>
<feature type="transmembrane region" description="Helical" evidence="1">
    <location>
        <begin position="6"/>
        <end position="23"/>
    </location>
</feature>
<protein>
    <submittedName>
        <fullName evidence="2">Uncharacterized protein</fullName>
    </submittedName>
</protein>
<organism evidence="2 3">
    <name type="scientific">Dryococelus australis</name>
    <dbReference type="NCBI Taxonomy" id="614101"/>
    <lineage>
        <taxon>Eukaryota</taxon>
        <taxon>Metazoa</taxon>
        <taxon>Ecdysozoa</taxon>
        <taxon>Arthropoda</taxon>
        <taxon>Hexapoda</taxon>
        <taxon>Insecta</taxon>
        <taxon>Pterygota</taxon>
        <taxon>Neoptera</taxon>
        <taxon>Polyneoptera</taxon>
        <taxon>Phasmatodea</taxon>
        <taxon>Verophasmatodea</taxon>
        <taxon>Anareolatae</taxon>
        <taxon>Phasmatidae</taxon>
        <taxon>Eurycanthinae</taxon>
        <taxon>Dryococelus</taxon>
    </lineage>
</organism>
<dbReference type="EMBL" id="JARBHB010000002">
    <property type="protein sequence ID" value="KAJ8893353.1"/>
    <property type="molecule type" value="Genomic_DNA"/>
</dbReference>
<proteinExistence type="predicted"/>
<evidence type="ECO:0000256" key="1">
    <source>
        <dbReference type="SAM" id="Phobius"/>
    </source>
</evidence>
<comment type="caution">
    <text evidence="2">The sequence shown here is derived from an EMBL/GenBank/DDBJ whole genome shotgun (WGS) entry which is preliminary data.</text>
</comment>
<evidence type="ECO:0000313" key="3">
    <source>
        <dbReference type="Proteomes" id="UP001159363"/>
    </source>
</evidence>
<keyword evidence="3" id="KW-1185">Reference proteome</keyword>
<keyword evidence="1" id="KW-0812">Transmembrane</keyword>
<keyword evidence="1" id="KW-0472">Membrane</keyword>
<gene>
    <name evidence="2" type="ORF">PR048_005944</name>
</gene>
<accession>A0ABQ9I9M1</accession>
<dbReference type="Proteomes" id="UP001159363">
    <property type="component" value="Chromosome 2"/>
</dbReference>
<sequence>MVPSIVWSLIFSVVILNVIVRLTNIKIDALRQRYTSPDKEDLRPCTVNEMKSFLGLLINSAIFKSNNEDMCTFFATGGTAIILTCLHCDNPNDREMHVASDSAVSIAEMFYKLLKNSQNCYS</sequence>
<name>A0ABQ9I9M1_9NEOP</name>
<keyword evidence="1" id="KW-1133">Transmembrane helix</keyword>
<reference evidence="2 3" key="1">
    <citation type="submission" date="2023-02" db="EMBL/GenBank/DDBJ databases">
        <title>LHISI_Scaffold_Assembly.</title>
        <authorList>
            <person name="Stuart O.P."/>
            <person name="Cleave R."/>
            <person name="Magrath M.J.L."/>
            <person name="Mikheyev A.S."/>
        </authorList>
    </citation>
    <scope>NUCLEOTIDE SEQUENCE [LARGE SCALE GENOMIC DNA]</scope>
    <source>
        <strain evidence="2">Daus_M_001</strain>
        <tissue evidence="2">Leg muscle</tissue>
    </source>
</reference>